<dbReference type="AlphaFoldDB" id="L2FW71"/>
<organism evidence="2">
    <name type="scientific">Colletotrichum fructicola (strain Nara gc5)</name>
    <name type="common">Anthracnose fungus</name>
    <name type="synonym">Colletotrichum gloeosporioides (strain Nara gc5)</name>
    <dbReference type="NCBI Taxonomy" id="1213859"/>
    <lineage>
        <taxon>Eukaryota</taxon>
        <taxon>Fungi</taxon>
        <taxon>Dikarya</taxon>
        <taxon>Ascomycota</taxon>
        <taxon>Pezizomycotina</taxon>
        <taxon>Sordariomycetes</taxon>
        <taxon>Hypocreomycetidae</taxon>
        <taxon>Glomerellales</taxon>
        <taxon>Glomerellaceae</taxon>
        <taxon>Colletotrichum</taxon>
        <taxon>Colletotrichum gloeosporioides species complex</taxon>
    </lineage>
</organism>
<evidence type="ECO:0000256" key="1">
    <source>
        <dbReference type="SAM" id="MobiDB-lite"/>
    </source>
</evidence>
<protein>
    <submittedName>
        <fullName evidence="2">Idi-3</fullName>
    </submittedName>
</protein>
<sequence>MAPITNSQALHPESSNLTSSKHTSQPPKTAHNVLQAPHHPPRRHLRPRGPPRGAPNRQPLLHPPPAVFQYNVRDGAIYPASWGYVSKYPQNAGNDFTTLLTFTYPAAAAGKKCQFAFFADANTYAGGRRPLDRNANIGRVSIVDGGYATWDATYGAYLSTPSDCKPAGTVEGLELVGVNDNDYVSFPPTAARILYN</sequence>
<dbReference type="HOGENOM" id="CLU_1390132_0_0_1"/>
<gene>
    <name evidence="2" type="ORF">CGGC5_9725</name>
</gene>
<dbReference type="EMBL" id="KB020823">
    <property type="protein sequence ID" value="ELA29983.1"/>
    <property type="molecule type" value="Genomic_DNA"/>
</dbReference>
<evidence type="ECO:0000313" key="2">
    <source>
        <dbReference type="EMBL" id="ELA29983.1"/>
    </source>
</evidence>
<proteinExistence type="predicted"/>
<name>L2FW71_COLFN</name>
<reference evidence="2" key="1">
    <citation type="submission" date="2012-08" db="EMBL/GenBank/DDBJ databases">
        <title>Genome analysis of Colletotrichum orbiculare and Colletotrichum fructicola.</title>
        <authorList>
            <person name="Gan P.H.P."/>
            <person name="Ikeda K."/>
            <person name="Irieda H."/>
            <person name="Narusaka M."/>
            <person name="O'Connell R.J."/>
            <person name="Narusaka Y."/>
            <person name="Takano Y."/>
            <person name="Kubo Y."/>
            <person name="Shirasu K."/>
        </authorList>
    </citation>
    <scope>NUCLEOTIDE SEQUENCE</scope>
    <source>
        <strain evidence="2">Nara gc5</strain>
    </source>
</reference>
<feature type="compositionally biased region" description="Basic residues" evidence="1">
    <location>
        <begin position="39"/>
        <end position="49"/>
    </location>
</feature>
<accession>L2FW71</accession>
<feature type="region of interest" description="Disordered" evidence="1">
    <location>
        <begin position="1"/>
        <end position="65"/>
    </location>
</feature>
<feature type="compositionally biased region" description="Polar residues" evidence="1">
    <location>
        <begin position="1"/>
        <end position="27"/>
    </location>
</feature>